<proteinExistence type="predicted"/>
<keyword evidence="1" id="KW-0472">Membrane</keyword>
<accession>A0A0F9F9S2</accession>
<dbReference type="AlphaFoldDB" id="A0A0F9F9S2"/>
<dbReference type="EMBL" id="LAZR01022117">
    <property type="protein sequence ID" value="KKL82988.1"/>
    <property type="molecule type" value="Genomic_DNA"/>
</dbReference>
<feature type="transmembrane region" description="Helical" evidence="1">
    <location>
        <begin position="9"/>
        <end position="26"/>
    </location>
</feature>
<feature type="transmembrane region" description="Helical" evidence="1">
    <location>
        <begin position="32"/>
        <end position="54"/>
    </location>
</feature>
<evidence type="ECO:0000256" key="1">
    <source>
        <dbReference type="SAM" id="Phobius"/>
    </source>
</evidence>
<organism evidence="2">
    <name type="scientific">marine sediment metagenome</name>
    <dbReference type="NCBI Taxonomy" id="412755"/>
    <lineage>
        <taxon>unclassified sequences</taxon>
        <taxon>metagenomes</taxon>
        <taxon>ecological metagenomes</taxon>
    </lineage>
</organism>
<protein>
    <submittedName>
        <fullName evidence="2">Uncharacterized protein</fullName>
    </submittedName>
</protein>
<keyword evidence="1" id="KW-0812">Transmembrane</keyword>
<evidence type="ECO:0000313" key="2">
    <source>
        <dbReference type="EMBL" id="KKL82988.1"/>
    </source>
</evidence>
<reference evidence="2" key="1">
    <citation type="journal article" date="2015" name="Nature">
        <title>Complex archaea that bridge the gap between prokaryotes and eukaryotes.</title>
        <authorList>
            <person name="Spang A."/>
            <person name="Saw J.H."/>
            <person name="Jorgensen S.L."/>
            <person name="Zaremba-Niedzwiedzka K."/>
            <person name="Martijn J."/>
            <person name="Lind A.E."/>
            <person name="van Eijk R."/>
            <person name="Schleper C."/>
            <person name="Guy L."/>
            <person name="Ettema T.J."/>
        </authorList>
    </citation>
    <scope>NUCLEOTIDE SEQUENCE</scope>
</reference>
<comment type="caution">
    <text evidence="2">The sequence shown here is derived from an EMBL/GenBank/DDBJ whole genome shotgun (WGS) entry which is preliminary data.</text>
</comment>
<keyword evidence="1" id="KW-1133">Transmembrane helix</keyword>
<sequence>MKPHIKKSVLYTSIVITFLTIFIFVIPDAHPLFKILFLALTFDMIYTSHGIMFYRGAIHGVDQAVEIMEKGQSTSQKKPRGEAS</sequence>
<name>A0A0F9F9S2_9ZZZZ</name>
<gene>
    <name evidence="2" type="ORF">LCGC14_1979280</name>
</gene>